<dbReference type="OrthoDB" id="78296at2759"/>
<dbReference type="SUPFAM" id="SSF160240">
    <property type="entry name" value="Cation efflux protein cytoplasmic domain-like"/>
    <property type="match status" value="1"/>
</dbReference>
<dbReference type="Proteomes" id="UP000800040">
    <property type="component" value="Unassembled WGS sequence"/>
</dbReference>
<dbReference type="PANTHER" id="PTHR43840:SF11">
    <property type="entry name" value="CATION DIFFUSION FACILITATOR 10"/>
    <property type="match status" value="1"/>
</dbReference>
<dbReference type="Gene3D" id="3.30.70.1350">
    <property type="entry name" value="Cation efflux protein, cytoplasmic domain"/>
    <property type="match status" value="1"/>
</dbReference>
<evidence type="ECO:0000256" key="4">
    <source>
        <dbReference type="ARBA" id="ARBA00022989"/>
    </source>
</evidence>
<evidence type="ECO:0000256" key="2">
    <source>
        <dbReference type="ARBA" id="ARBA00022448"/>
    </source>
</evidence>
<keyword evidence="2" id="KW-0813">Transport</keyword>
<dbReference type="EMBL" id="ML975257">
    <property type="protein sequence ID" value="KAF1837894.1"/>
    <property type="molecule type" value="Genomic_DNA"/>
</dbReference>
<dbReference type="AlphaFoldDB" id="A0A6A5KTS6"/>
<evidence type="ECO:0000313" key="9">
    <source>
        <dbReference type="EMBL" id="KAF1837894.1"/>
    </source>
</evidence>
<feature type="transmembrane region" description="Helical" evidence="7">
    <location>
        <begin position="286"/>
        <end position="305"/>
    </location>
</feature>
<proteinExistence type="predicted"/>
<protein>
    <recommendedName>
        <fullName evidence="8">Cation efflux protein transmembrane domain-containing protein</fullName>
    </recommendedName>
</protein>
<dbReference type="InterPro" id="IPR036837">
    <property type="entry name" value="Cation_efflux_CTD_sf"/>
</dbReference>
<evidence type="ECO:0000256" key="3">
    <source>
        <dbReference type="ARBA" id="ARBA00022692"/>
    </source>
</evidence>
<comment type="subcellular location">
    <subcellularLocation>
        <location evidence="1">Membrane</location>
        <topology evidence="1">Multi-pass membrane protein</topology>
    </subcellularLocation>
</comment>
<organism evidence="9 10">
    <name type="scientific">Decorospora gaudefroyi</name>
    <dbReference type="NCBI Taxonomy" id="184978"/>
    <lineage>
        <taxon>Eukaryota</taxon>
        <taxon>Fungi</taxon>
        <taxon>Dikarya</taxon>
        <taxon>Ascomycota</taxon>
        <taxon>Pezizomycotina</taxon>
        <taxon>Dothideomycetes</taxon>
        <taxon>Pleosporomycetidae</taxon>
        <taxon>Pleosporales</taxon>
        <taxon>Pleosporineae</taxon>
        <taxon>Pleosporaceae</taxon>
        <taxon>Decorospora</taxon>
    </lineage>
</organism>
<dbReference type="GO" id="GO:0030003">
    <property type="term" value="P:intracellular monoatomic cation homeostasis"/>
    <property type="evidence" value="ECO:0007669"/>
    <property type="project" value="UniProtKB-ARBA"/>
</dbReference>
<dbReference type="InterPro" id="IPR027469">
    <property type="entry name" value="Cation_efflux_TMD_sf"/>
</dbReference>
<dbReference type="FunFam" id="3.30.70.1350:FF:000012">
    <property type="entry name" value="Cation diffusion facilitator 10"/>
    <property type="match status" value="1"/>
</dbReference>
<feature type="region of interest" description="Disordered" evidence="6">
    <location>
        <begin position="1"/>
        <end position="26"/>
    </location>
</feature>
<dbReference type="Pfam" id="PF01545">
    <property type="entry name" value="Cation_efflux"/>
    <property type="match status" value="1"/>
</dbReference>
<evidence type="ECO:0000256" key="1">
    <source>
        <dbReference type="ARBA" id="ARBA00004141"/>
    </source>
</evidence>
<keyword evidence="4 7" id="KW-1133">Transmembrane helix</keyword>
<dbReference type="InterPro" id="IPR002524">
    <property type="entry name" value="Cation_efflux"/>
</dbReference>
<dbReference type="SUPFAM" id="SSF161111">
    <property type="entry name" value="Cation efflux protein transmembrane domain-like"/>
    <property type="match status" value="1"/>
</dbReference>
<dbReference type="FunFam" id="1.20.1510.10:FF:000005">
    <property type="entry name" value="Putative Cation diffusion facilitator 1"/>
    <property type="match status" value="1"/>
</dbReference>
<gene>
    <name evidence="9" type="ORF">BDW02DRAFT_576811</name>
</gene>
<dbReference type="PANTHER" id="PTHR43840">
    <property type="entry name" value="MITOCHONDRIAL METAL TRANSPORTER 1-RELATED"/>
    <property type="match status" value="1"/>
</dbReference>
<feature type="compositionally biased region" description="Acidic residues" evidence="6">
    <location>
        <begin position="150"/>
        <end position="161"/>
    </location>
</feature>
<evidence type="ECO:0000256" key="5">
    <source>
        <dbReference type="ARBA" id="ARBA00023136"/>
    </source>
</evidence>
<feature type="transmembrane region" description="Helical" evidence="7">
    <location>
        <begin position="248"/>
        <end position="266"/>
    </location>
</feature>
<name>A0A6A5KTS6_9PLEO</name>
<feature type="region of interest" description="Disordered" evidence="6">
    <location>
        <begin position="129"/>
        <end position="165"/>
    </location>
</feature>
<dbReference type="InterPro" id="IPR058533">
    <property type="entry name" value="Cation_efflux_TM"/>
</dbReference>
<feature type="transmembrane region" description="Helical" evidence="7">
    <location>
        <begin position="175"/>
        <end position="197"/>
    </location>
</feature>
<feature type="compositionally biased region" description="Polar residues" evidence="6">
    <location>
        <begin position="12"/>
        <end position="26"/>
    </location>
</feature>
<keyword evidence="5 7" id="KW-0472">Membrane</keyword>
<evidence type="ECO:0000259" key="8">
    <source>
        <dbReference type="Pfam" id="PF01545"/>
    </source>
</evidence>
<sequence>MAGNRRNLLSGHHSNGNVNTQSDPESFNKYQRVDLESGYGTINPIRPKQRFRDAVHQTMTENRAADMKQKLIENVDHGALEIYRKSDESLKSIKNKKVRGFYREQNSRLDDWAEVDMVVSSLADDIVDSMNPRDPDHDGVAEDRGPLGNTEEELEPFLPEEERERRKKSEKHVKWAINTNVLVNILLLAAKGVAAIWSNSLSLIASLVDSALDLLCTVIIWVTNKLVGWRLQSLRKKFPIGRRRLEPIGILVFSIIMVISFLQILQESVKKLLPSGEHTVAELPPAAIFAMVATIVVKGTIWFGCARVKTTQVQALAQDCKTDVYFNTLSLLFPLIGHQLDVWWLDPLGAAFLSLYIIYDWACTCFENITRLTGEAASDRVERKMMYMAYRFAPLVEGFKSLKCYHAGDGVCVEIDVLMNEETPLRKCHDIAETLQYCLEGLKEVDRAFVTMDYTSQGPTGHAGV</sequence>
<evidence type="ECO:0000256" key="6">
    <source>
        <dbReference type="SAM" id="MobiDB-lite"/>
    </source>
</evidence>
<accession>A0A6A5KTS6</accession>
<dbReference type="NCBIfam" id="TIGR01297">
    <property type="entry name" value="CDF"/>
    <property type="match status" value="1"/>
</dbReference>
<keyword evidence="3 7" id="KW-0812">Transmembrane</keyword>
<dbReference type="GO" id="GO:0016020">
    <property type="term" value="C:membrane"/>
    <property type="evidence" value="ECO:0007669"/>
    <property type="project" value="UniProtKB-SubCell"/>
</dbReference>
<evidence type="ECO:0000256" key="7">
    <source>
        <dbReference type="SAM" id="Phobius"/>
    </source>
</evidence>
<feature type="domain" description="Cation efflux protein transmembrane" evidence="8">
    <location>
        <begin position="181"/>
        <end position="372"/>
    </location>
</feature>
<evidence type="ECO:0000313" key="10">
    <source>
        <dbReference type="Proteomes" id="UP000800040"/>
    </source>
</evidence>
<dbReference type="GO" id="GO:0098771">
    <property type="term" value="P:inorganic ion homeostasis"/>
    <property type="evidence" value="ECO:0007669"/>
    <property type="project" value="UniProtKB-ARBA"/>
</dbReference>
<feature type="compositionally biased region" description="Basic and acidic residues" evidence="6">
    <location>
        <begin position="131"/>
        <end position="145"/>
    </location>
</feature>
<feature type="transmembrane region" description="Helical" evidence="7">
    <location>
        <begin position="203"/>
        <end position="227"/>
    </location>
</feature>
<reference evidence="9" key="1">
    <citation type="submission" date="2020-01" db="EMBL/GenBank/DDBJ databases">
        <authorList>
            <consortium name="DOE Joint Genome Institute"/>
            <person name="Haridas S."/>
            <person name="Albert R."/>
            <person name="Binder M."/>
            <person name="Bloem J."/>
            <person name="Labutti K."/>
            <person name="Salamov A."/>
            <person name="Andreopoulos B."/>
            <person name="Baker S.E."/>
            <person name="Barry K."/>
            <person name="Bills G."/>
            <person name="Bluhm B.H."/>
            <person name="Cannon C."/>
            <person name="Castanera R."/>
            <person name="Culley D.E."/>
            <person name="Daum C."/>
            <person name="Ezra D."/>
            <person name="Gonzalez J.B."/>
            <person name="Henrissat B."/>
            <person name="Kuo A."/>
            <person name="Liang C."/>
            <person name="Lipzen A."/>
            <person name="Lutzoni F."/>
            <person name="Magnuson J."/>
            <person name="Mondo S."/>
            <person name="Nolan M."/>
            <person name="Ohm R."/>
            <person name="Pangilinan J."/>
            <person name="Park H.-J."/>
            <person name="Ramirez L."/>
            <person name="Alfaro M."/>
            <person name="Sun H."/>
            <person name="Tritt A."/>
            <person name="Yoshinaga Y."/>
            <person name="Zwiers L.-H."/>
            <person name="Turgeon B.G."/>
            <person name="Goodwin S.B."/>
            <person name="Spatafora J.W."/>
            <person name="Crous P.W."/>
            <person name="Grigoriev I.V."/>
        </authorList>
    </citation>
    <scope>NUCLEOTIDE SEQUENCE</scope>
    <source>
        <strain evidence="9">P77</strain>
    </source>
</reference>
<dbReference type="InterPro" id="IPR050291">
    <property type="entry name" value="CDF_Transporter"/>
</dbReference>
<dbReference type="GO" id="GO:0008324">
    <property type="term" value="F:monoatomic cation transmembrane transporter activity"/>
    <property type="evidence" value="ECO:0007669"/>
    <property type="project" value="InterPro"/>
</dbReference>
<dbReference type="Gene3D" id="1.20.1510.10">
    <property type="entry name" value="Cation efflux protein transmembrane domain"/>
    <property type="match status" value="1"/>
</dbReference>
<keyword evidence="10" id="KW-1185">Reference proteome</keyword>